<organism evidence="5 6">
    <name type="scientific">Xenoophorus captivus</name>
    <dbReference type="NCBI Taxonomy" id="1517983"/>
    <lineage>
        <taxon>Eukaryota</taxon>
        <taxon>Metazoa</taxon>
        <taxon>Chordata</taxon>
        <taxon>Craniata</taxon>
        <taxon>Vertebrata</taxon>
        <taxon>Euteleostomi</taxon>
        <taxon>Actinopterygii</taxon>
        <taxon>Neopterygii</taxon>
        <taxon>Teleostei</taxon>
        <taxon>Neoteleostei</taxon>
        <taxon>Acanthomorphata</taxon>
        <taxon>Ovalentaria</taxon>
        <taxon>Atherinomorphae</taxon>
        <taxon>Cyprinodontiformes</taxon>
        <taxon>Goodeidae</taxon>
        <taxon>Xenoophorus</taxon>
    </lineage>
</organism>
<feature type="signal peptide" evidence="3">
    <location>
        <begin position="1"/>
        <end position="17"/>
    </location>
</feature>
<evidence type="ECO:0000256" key="2">
    <source>
        <dbReference type="RuleBase" id="RU004439"/>
    </source>
</evidence>
<keyword evidence="1" id="KW-0325">Glycoprotein</keyword>
<comment type="caution">
    <text evidence="5">The sequence shown here is derived from an EMBL/GenBank/DDBJ whole genome shotgun (WGS) entry which is preliminary data.</text>
</comment>
<keyword evidence="6" id="KW-1185">Reference proteome</keyword>
<evidence type="ECO:0000313" key="5">
    <source>
        <dbReference type="EMBL" id="MEQ2211193.1"/>
    </source>
</evidence>
<dbReference type="Pfam" id="PF00129">
    <property type="entry name" value="MHC_I"/>
    <property type="match status" value="1"/>
</dbReference>
<dbReference type="PANTHER" id="PTHR16675:SF237">
    <property type="entry name" value="MHC CLASS I ANTIGEN TRANSCRIPT VARIANT 1-RELATED"/>
    <property type="match status" value="1"/>
</dbReference>
<dbReference type="InterPro" id="IPR037055">
    <property type="entry name" value="MHC_I-like_Ag-recog_sf"/>
</dbReference>
<gene>
    <name evidence="5" type="ORF">XENOCAPTIV_003574</name>
</gene>
<accession>A0ABV0RUK4</accession>
<protein>
    <recommendedName>
        <fullName evidence="4">MHC class I-like antigen recognition-like domain-containing protein</fullName>
    </recommendedName>
</protein>
<reference evidence="5 6" key="1">
    <citation type="submission" date="2021-06" db="EMBL/GenBank/DDBJ databases">
        <authorList>
            <person name="Palmer J.M."/>
        </authorList>
    </citation>
    <scope>NUCLEOTIDE SEQUENCE [LARGE SCALE GENOMIC DNA]</scope>
    <source>
        <strain evidence="5 6">XC_2019</strain>
        <tissue evidence="5">Muscle</tissue>
    </source>
</reference>
<dbReference type="SUPFAM" id="SSF54452">
    <property type="entry name" value="MHC antigen-recognition domain"/>
    <property type="match status" value="1"/>
</dbReference>
<dbReference type="Gene3D" id="3.30.500.10">
    <property type="entry name" value="MHC class I-like antigen recognition-like"/>
    <property type="match status" value="1"/>
</dbReference>
<feature type="chain" id="PRO_5047143122" description="MHC class I-like antigen recognition-like domain-containing protein" evidence="3">
    <location>
        <begin position="18"/>
        <end position="117"/>
    </location>
</feature>
<evidence type="ECO:0000256" key="1">
    <source>
        <dbReference type="ARBA" id="ARBA00023180"/>
    </source>
</evidence>
<dbReference type="Proteomes" id="UP001434883">
    <property type="component" value="Unassembled WGS sequence"/>
</dbReference>
<evidence type="ECO:0000313" key="6">
    <source>
        <dbReference type="Proteomes" id="UP001434883"/>
    </source>
</evidence>
<dbReference type="PANTHER" id="PTHR16675">
    <property type="entry name" value="MHC CLASS I-RELATED"/>
    <property type="match status" value="1"/>
</dbReference>
<evidence type="ECO:0000259" key="4">
    <source>
        <dbReference type="Pfam" id="PF00129"/>
    </source>
</evidence>
<comment type="similarity">
    <text evidence="2">Belongs to the MHC class I family.</text>
</comment>
<sequence length="117" mass="13811">MIKLLLTFLFCLLSSAGVHIFQWIDSCDWNKETGELTGFMQFGYNGEDFIAVDMETMSWIALRQQAIPTKLGWDTDRARIQFNKNFFTQMCPDWLERSLDYRRSSLLRTGIHDQIQF</sequence>
<keyword evidence="3" id="KW-0732">Signal</keyword>
<dbReference type="InterPro" id="IPR011161">
    <property type="entry name" value="MHC_I-like_Ag-recog"/>
</dbReference>
<name>A0ABV0RUK4_9TELE</name>
<dbReference type="InterPro" id="IPR011162">
    <property type="entry name" value="MHC_I/II-like_Ag-recog"/>
</dbReference>
<dbReference type="InterPro" id="IPR050208">
    <property type="entry name" value="MHC_class-I_related"/>
</dbReference>
<evidence type="ECO:0000256" key="3">
    <source>
        <dbReference type="SAM" id="SignalP"/>
    </source>
</evidence>
<feature type="domain" description="MHC class I-like antigen recognition-like" evidence="4">
    <location>
        <begin position="14"/>
        <end position="105"/>
    </location>
</feature>
<dbReference type="PRINTS" id="PR01638">
    <property type="entry name" value="MHCCLASSI"/>
</dbReference>
<dbReference type="InterPro" id="IPR001039">
    <property type="entry name" value="MHC_I_a_a1/a2"/>
</dbReference>
<proteinExistence type="inferred from homology"/>
<dbReference type="EMBL" id="JAHRIN010058830">
    <property type="protein sequence ID" value="MEQ2211193.1"/>
    <property type="molecule type" value="Genomic_DNA"/>
</dbReference>